<feature type="domain" description="Granulins" evidence="6">
    <location>
        <begin position="295"/>
        <end position="308"/>
    </location>
</feature>
<keyword evidence="5" id="KW-0732">Signal</keyword>
<proteinExistence type="inferred from homology"/>
<feature type="signal peptide" evidence="5">
    <location>
        <begin position="1"/>
        <end position="25"/>
    </location>
</feature>
<feature type="domain" description="Granulins" evidence="6">
    <location>
        <begin position="442"/>
        <end position="455"/>
    </location>
</feature>
<dbReference type="PANTHER" id="PTHR12274:SF3">
    <property type="entry name" value="PROGRANULIN"/>
    <property type="match status" value="1"/>
</dbReference>
<dbReference type="InterPro" id="IPR037277">
    <property type="entry name" value="Granulin_sf"/>
</dbReference>
<dbReference type="SUPFAM" id="SSF57277">
    <property type="entry name" value="Granulin repeat"/>
    <property type="match status" value="6"/>
</dbReference>
<feature type="domain" description="Granulins" evidence="6">
    <location>
        <begin position="518"/>
        <end position="531"/>
    </location>
</feature>
<dbReference type="Gene3D" id="2.10.25.160">
    <property type="entry name" value="Granulin"/>
    <property type="match status" value="7"/>
</dbReference>
<reference evidence="7" key="1">
    <citation type="submission" date="2023-05" db="EMBL/GenBank/DDBJ databases">
        <authorList>
            <person name="Stuckert A."/>
        </authorList>
    </citation>
    <scope>NUCLEOTIDE SEQUENCE</scope>
</reference>
<evidence type="ECO:0000256" key="1">
    <source>
        <dbReference type="ARBA" id="ARBA00004613"/>
    </source>
</evidence>
<name>A0ABN9BND5_9NEOB</name>
<evidence type="ECO:0000256" key="3">
    <source>
        <dbReference type="ARBA" id="ARBA00022525"/>
    </source>
</evidence>
<accession>A0ABN9BND5</accession>
<sequence length="558" mass="59295">MAPPWYLLLLVALVGFLQCPHGSMGSDLQNEGSTHALPMITNIFCTEQAGCPEEYSCVKTPRAGSACCPLPQGISCQDGRHCCPSGTHCSEDGHSCLPASNQSAVICPDGVSECPSGSTCCQMADQSWGCCPLDQATCCSDHAHCCPHNTQCDLVHDTCISGDKVVPMFKKVPARMKLQTSVKVVRTACKDGSSCPDGSTCCELGKHSFGCCPLIAAICCGDHIHCCPSGTTCDIAHKKCVSANFETPMVTKIPALREEATVKCDDATTCPGSSTCCRLASGEWGCCPLEQAVCCPDKIHCCPNGYTCSGGSCEQGQNSIPWMKKLPALKQQATVKCDETATCPGTTTCCRLSSGEWGCCQFEKAVCCSDQVHCCPNGYTCLVDSCQQGQNSTSWLKKIPALKERSADIPCDPTTSCPDKTTCCRLPTGDWGCCPIEKAVCCSDHLHCCPSGYTCDVTAGTCNKPLDEPVTPAEPVTPVTPLDYVWCNATQACYDGQTCCVGPGSVWTCCPFPQGVCCPDRIHCCPYGHVCLNYGAQCSRSGSPLWDLGWLKKKQPTL</sequence>
<evidence type="ECO:0000256" key="5">
    <source>
        <dbReference type="SAM" id="SignalP"/>
    </source>
</evidence>
<dbReference type="Pfam" id="PF00396">
    <property type="entry name" value="Granulin"/>
    <property type="match status" value="7"/>
</dbReference>
<evidence type="ECO:0000313" key="8">
    <source>
        <dbReference type="Proteomes" id="UP001162483"/>
    </source>
</evidence>
<dbReference type="SMART" id="SM00277">
    <property type="entry name" value="GRAN"/>
    <property type="match status" value="7"/>
</dbReference>
<gene>
    <name evidence="7" type="ORF">SPARVUS_LOCUS3261714</name>
</gene>
<evidence type="ECO:0000256" key="4">
    <source>
        <dbReference type="ARBA" id="ARBA00023157"/>
    </source>
</evidence>
<dbReference type="InterPro" id="IPR039036">
    <property type="entry name" value="Granulin_fam"/>
</dbReference>
<keyword evidence="8" id="KW-1185">Reference proteome</keyword>
<feature type="domain" description="Granulins" evidence="6">
    <location>
        <begin position="368"/>
        <end position="381"/>
    </location>
</feature>
<dbReference type="InterPro" id="IPR000118">
    <property type="entry name" value="Granulin"/>
</dbReference>
<protein>
    <recommendedName>
        <fullName evidence="6">Granulins domain-containing protein</fullName>
    </recommendedName>
</protein>
<comment type="subcellular location">
    <subcellularLocation>
        <location evidence="1">Secreted</location>
    </subcellularLocation>
</comment>
<keyword evidence="4" id="KW-1015">Disulfide bond</keyword>
<feature type="chain" id="PRO_5045629009" description="Granulins domain-containing protein" evidence="5">
    <location>
        <begin position="26"/>
        <end position="558"/>
    </location>
</feature>
<evidence type="ECO:0000259" key="6">
    <source>
        <dbReference type="PROSITE" id="PS00799"/>
    </source>
</evidence>
<evidence type="ECO:0000313" key="7">
    <source>
        <dbReference type="EMBL" id="CAI9549003.1"/>
    </source>
</evidence>
<feature type="domain" description="Granulins" evidence="6">
    <location>
        <begin position="76"/>
        <end position="89"/>
    </location>
</feature>
<comment type="similarity">
    <text evidence="2">Belongs to the granulin family.</text>
</comment>
<feature type="domain" description="Granulins" evidence="6">
    <location>
        <begin position="220"/>
        <end position="233"/>
    </location>
</feature>
<dbReference type="PANTHER" id="PTHR12274">
    <property type="entry name" value="GRANULIN"/>
    <property type="match status" value="1"/>
</dbReference>
<feature type="domain" description="Granulins" evidence="6">
    <location>
        <begin position="139"/>
        <end position="152"/>
    </location>
</feature>
<keyword evidence="3" id="KW-0964">Secreted</keyword>
<organism evidence="7 8">
    <name type="scientific">Staurois parvus</name>
    <dbReference type="NCBI Taxonomy" id="386267"/>
    <lineage>
        <taxon>Eukaryota</taxon>
        <taxon>Metazoa</taxon>
        <taxon>Chordata</taxon>
        <taxon>Craniata</taxon>
        <taxon>Vertebrata</taxon>
        <taxon>Euteleostomi</taxon>
        <taxon>Amphibia</taxon>
        <taxon>Batrachia</taxon>
        <taxon>Anura</taxon>
        <taxon>Neobatrachia</taxon>
        <taxon>Ranoidea</taxon>
        <taxon>Ranidae</taxon>
        <taxon>Staurois</taxon>
    </lineage>
</organism>
<comment type="caution">
    <text evidence="7">The sequence shown here is derived from an EMBL/GenBank/DDBJ whole genome shotgun (WGS) entry which is preliminary data.</text>
</comment>
<dbReference type="EMBL" id="CATNWA010004942">
    <property type="protein sequence ID" value="CAI9549003.1"/>
    <property type="molecule type" value="Genomic_DNA"/>
</dbReference>
<dbReference type="PROSITE" id="PS00799">
    <property type="entry name" value="GRANULINS"/>
    <property type="match status" value="7"/>
</dbReference>
<evidence type="ECO:0000256" key="2">
    <source>
        <dbReference type="ARBA" id="ARBA00010093"/>
    </source>
</evidence>
<dbReference type="Proteomes" id="UP001162483">
    <property type="component" value="Unassembled WGS sequence"/>
</dbReference>